<comment type="caution">
    <text evidence="2">The sequence shown here is derived from an EMBL/GenBank/DDBJ whole genome shotgun (WGS) entry which is preliminary data.</text>
</comment>
<dbReference type="Proteomes" id="UP001596958">
    <property type="component" value="Unassembled WGS sequence"/>
</dbReference>
<keyword evidence="2" id="KW-0489">Methyltransferase</keyword>
<evidence type="ECO:0000259" key="1">
    <source>
        <dbReference type="Pfam" id="PF13847"/>
    </source>
</evidence>
<dbReference type="InterPro" id="IPR025714">
    <property type="entry name" value="Methyltranfer_dom"/>
</dbReference>
<sequence>MHSLDDSGAVFNYHRNMAALHGSESSLALGWLNYNDQQIRFEALTGIADLKGKTILDAGCGYADLLVFLTTDNQPAHYYGVEQIPELMEEAKNRYGHLPSVTFIARNFMNADLPVVDYVFASGSLNYGSNDSGYIFKAISRLFESCKAGLAFNLLKYVPGSGLLVSYEPEIIIVYCRTLSNTVILKDDYDDQDYTVWMYR</sequence>
<feature type="domain" description="Methyltransferase" evidence="1">
    <location>
        <begin position="51"/>
        <end position="135"/>
    </location>
</feature>
<dbReference type="GO" id="GO:0032259">
    <property type="term" value="P:methylation"/>
    <property type="evidence" value="ECO:0007669"/>
    <property type="project" value="UniProtKB-KW"/>
</dbReference>
<dbReference type="Gene3D" id="3.40.50.150">
    <property type="entry name" value="Vaccinia Virus protein VP39"/>
    <property type="match status" value="1"/>
</dbReference>
<reference evidence="3" key="1">
    <citation type="journal article" date="2019" name="Int. J. Syst. Evol. Microbiol.">
        <title>The Global Catalogue of Microorganisms (GCM) 10K type strain sequencing project: providing services to taxonomists for standard genome sequencing and annotation.</title>
        <authorList>
            <consortium name="The Broad Institute Genomics Platform"/>
            <consortium name="The Broad Institute Genome Sequencing Center for Infectious Disease"/>
            <person name="Wu L."/>
            <person name="Ma J."/>
        </authorList>
    </citation>
    <scope>NUCLEOTIDE SEQUENCE [LARGE SCALE GENOMIC DNA]</scope>
    <source>
        <strain evidence="3">CCUG 63418</strain>
    </source>
</reference>
<dbReference type="CDD" id="cd02440">
    <property type="entry name" value="AdoMet_MTases"/>
    <property type="match status" value="1"/>
</dbReference>
<dbReference type="SUPFAM" id="SSF53335">
    <property type="entry name" value="S-adenosyl-L-methionine-dependent methyltransferases"/>
    <property type="match status" value="1"/>
</dbReference>
<proteinExistence type="predicted"/>
<protein>
    <submittedName>
        <fullName evidence="2">Class I SAM-dependent methyltransferase</fullName>
        <ecNumber evidence="2">2.1.1.-</ecNumber>
    </submittedName>
</protein>
<dbReference type="EMBL" id="JBHTHU010000001">
    <property type="protein sequence ID" value="MFD0749052.1"/>
    <property type="molecule type" value="Genomic_DNA"/>
</dbReference>
<dbReference type="GO" id="GO:0008168">
    <property type="term" value="F:methyltransferase activity"/>
    <property type="evidence" value="ECO:0007669"/>
    <property type="project" value="UniProtKB-KW"/>
</dbReference>
<dbReference type="EC" id="2.1.1.-" evidence="2"/>
<evidence type="ECO:0000313" key="3">
    <source>
        <dbReference type="Proteomes" id="UP001596958"/>
    </source>
</evidence>
<gene>
    <name evidence="2" type="ORF">ACFQZS_02790</name>
</gene>
<accession>A0ABW2YUU7</accession>
<keyword evidence="3" id="KW-1185">Reference proteome</keyword>
<evidence type="ECO:0000313" key="2">
    <source>
        <dbReference type="EMBL" id="MFD0749052.1"/>
    </source>
</evidence>
<dbReference type="RefSeq" id="WP_377097085.1">
    <property type="nucleotide sequence ID" value="NZ_JBHTHU010000001.1"/>
</dbReference>
<keyword evidence="2" id="KW-0808">Transferase</keyword>
<name>A0ABW2YUU7_9SPHI</name>
<organism evidence="2 3">
    <name type="scientific">Mucilaginibacter calamicampi</name>
    <dbReference type="NCBI Taxonomy" id="1302352"/>
    <lineage>
        <taxon>Bacteria</taxon>
        <taxon>Pseudomonadati</taxon>
        <taxon>Bacteroidota</taxon>
        <taxon>Sphingobacteriia</taxon>
        <taxon>Sphingobacteriales</taxon>
        <taxon>Sphingobacteriaceae</taxon>
        <taxon>Mucilaginibacter</taxon>
    </lineage>
</organism>
<dbReference type="Pfam" id="PF13847">
    <property type="entry name" value="Methyltransf_31"/>
    <property type="match status" value="1"/>
</dbReference>
<dbReference type="InterPro" id="IPR029063">
    <property type="entry name" value="SAM-dependent_MTases_sf"/>
</dbReference>